<evidence type="ECO:0000313" key="2">
    <source>
        <dbReference type="EMBL" id="BAY97542.1"/>
    </source>
</evidence>
<proteinExistence type="predicted"/>
<keyword evidence="3" id="KW-1185">Reference proteome</keyword>
<dbReference type="AlphaFoldDB" id="A0A1Z4MVN2"/>
<evidence type="ECO:0000313" key="3">
    <source>
        <dbReference type="Proteomes" id="UP000218785"/>
    </source>
</evidence>
<evidence type="ECO:0000259" key="1">
    <source>
        <dbReference type="Pfam" id="PF22557"/>
    </source>
</evidence>
<organism evidence="2 3">
    <name type="scientific">Tolypothrix tenuis PCC 7101</name>
    <dbReference type="NCBI Taxonomy" id="231146"/>
    <lineage>
        <taxon>Bacteria</taxon>
        <taxon>Bacillati</taxon>
        <taxon>Cyanobacteriota</taxon>
        <taxon>Cyanophyceae</taxon>
        <taxon>Nostocales</taxon>
        <taxon>Tolypothrichaceae</taxon>
        <taxon>Tolypothrix</taxon>
    </lineage>
</organism>
<reference evidence="2 3" key="1">
    <citation type="submission" date="2017-06" db="EMBL/GenBank/DDBJ databases">
        <title>Genome sequencing of cyanobaciteial culture collection at National Institute for Environmental Studies (NIES).</title>
        <authorList>
            <person name="Hirose Y."/>
            <person name="Shimura Y."/>
            <person name="Fujisawa T."/>
            <person name="Nakamura Y."/>
            <person name="Kawachi M."/>
        </authorList>
    </citation>
    <scope>NUCLEOTIDE SEQUENCE [LARGE SCALE GENOMIC DNA]</scope>
    <source>
        <strain evidence="2 3">NIES-37</strain>
    </source>
</reference>
<gene>
    <name evidence="2" type="ORF">NIES37_14840</name>
</gene>
<feature type="domain" description="Dual OB-containing" evidence="1">
    <location>
        <begin position="3"/>
        <end position="206"/>
    </location>
</feature>
<accession>A0A1Z4MVN2</accession>
<protein>
    <recommendedName>
        <fullName evidence="1">Dual OB-containing domain-containing protein</fullName>
    </recommendedName>
</protein>
<dbReference type="InterPro" id="IPR054335">
    <property type="entry name" value="DuOB_dom"/>
</dbReference>
<dbReference type="KEGG" id="ttq:NIES37_14840"/>
<dbReference type="Proteomes" id="UP000218785">
    <property type="component" value="Chromosome"/>
</dbReference>
<name>A0A1Z4MVN2_9CYAN</name>
<dbReference type="EMBL" id="AP018248">
    <property type="protein sequence ID" value="BAY97542.1"/>
    <property type="molecule type" value="Genomic_DNA"/>
</dbReference>
<dbReference type="RefSeq" id="WP_096574579.1">
    <property type="nucleotide sequence ID" value="NZ_CAWNJS010000001.1"/>
</dbReference>
<dbReference type="Pfam" id="PF22557">
    <property type="entry name" value="DuOB"/>
    <property type="match status" value="1"/>
</dbReference>
<sequence>MVQIICLANSKKYGDRCIAGIEIATGKWIRPFSNLEYGQIPLNMCLVDGEEPKLLDILEIPLAATSLGYEYENRAILHGKWQKIGQATVSDLIPYCEGEIIHRQWLNSVPLDFIQSLPYEQRRTLQLIKTTKFHLYNYHHSGKWEADFTTSGGESMRAKITDLNLIEKLNTGIRITHECLLTLSLSQPWRKTDLDEFACWKLIAGVIQLSSYDLILWEMQRLGWSIDKGRSYLKQTYNKRSRQELTKTEIAQFLHHLKSLKA</sequence>